<evidence type="ECO:0000313" key="8">
    <source>
        <dbReference type="Proteomes" id="UP001415857"/>
    </source>
</evidence>
<gene>
    <name evidence="7" type="ORF">L1049_019766</name>
</gene>
<keyword evidence="8" id="KW-1185">Reference proteome</keyword>
<evidence type="ECO:0000256" key="4">
    <source>
        <dbReference type="ARBA" id="ARBA00022989"/>
    </source>
</evidence>
<keyword evidence="3 6" id="KW-0812">Transmembrane</keyword>
<comment type="caution">
    <text evidence="7">The sequence shown here is derived from an EMBL/GenBank/DDBJ whole genome shotgun (WGS) entry which is preliminary data.</text>
</comment>
<accession>A0AAP0S6R2</accession>
<evidence type="ECO:0000256" key="3">
    <source>
        <dbReference type="ARBA" id="ARBA00022692"/>
    </source>
</evidence>
<evidence type="ECO:0000256" key="1">
    <source>
        <dbReference type="ARBA" id="ARBA00004370"/>
    </source>
</evidence>
<comment type="similarity">
    <text evidence="2">Belongs to the UPF0496 family.</text>
</comment>
<protein>
    <submittedName>
        <fullName evidence="7">Uncharacterized protein</fullName>
    </submittedName>
</protein>
<proteinExistence type="inferred from homology"/>
<sequence length="284" mass="31534">MVTVEFSGSSSCSDLKGVYGRPDVIMNPINLFKSVSLEVQFEFVYKHLLVTTPYLSLEPHNRCSFASMEDFREEYANAFRTESYIAFWTHVLTLNHGDSATCIPVESTTAARLSSYRLFVEHLLDPDQPTVTRILQLSQNQPKIYILLSDYFSETADASVLCGLLLKDIDRARVKFRDLKASLDSLGSTQMLTRLTQFSKSFNPFVSSASSKHRFQAVQASCSGLLKRLESGRDKARAKLRLINKVKIGSAIFLVALTASLAVIATAHALAMVVAGPGYYSCFT</sequence>
<dbReference type="Proteomes" id="UP001415857">
    <property type="component" value="Unassembled WGS sequence"/>
</dbReference>
<comment type="subcellular location">
    <subcellularLocation>
        <location evidence="1">Membrane</location>
    </subcellularLocation>
</comment>
<reference evidence="7 8" key="1">
    <citation type="journal article" date="2024" name="Plant J.">
        <title>Genome sequences and population genomics reveal climatic adaptation and genomic divergence between two closely related sweetgum species.</title>
        <authorList>
            <person name="Xu W.Q."/>
            <person name="Ren C.Q."/>
            <person name="Zhang X.Y."/>
            <person name="Comes H.P."/>
            <person name="Liu X.H."/>
            <person name="Li Y.G."/>
            <person name="Kettle C.J."/>
            <person name="Jalonen R."/>
            <person name="Gaisberger H."/>
            <person name="Ma Y.Z."/>
            <person name="Qiu Y.X."/>
        </authorList>
    </citation>
    <scope>NUCLEOTIDE SEQUENCE [LARGE SCALE GENOMIC DNA]</scope>
    <source>
        <strain evidence="7">Hangzhou</strain>
    </source>
</reference>
<dbReference type="PANTHER" id="PTHR31113:SF6">
    <property type="entry name" value="UPF0496 PROTEIN 3"/>
    <property type="match status" value="1"/>
</dbReference>
<evidence type="ECO:0000256" key="6">
    <source>
        <dbReference type="SAM" id="Phobius"/>
    </source>
</evidence>
<organism evidence="7 8">
    <name type="scientific">Liquidambar formosana</name>
    <name type="common">Formosan gum</name>
    <dbReference type="NCBI Taxonomy" id="63359"/>
    <lineage>
        <taxon>Eukaryota</taxon>
        <taxon>Viridiplantae</taxon>
        <taxon>Streptophyta</taxon>
        <taxon>Embryophyta</taxon>
        <taxon>Tracheophyta</taxon>
        <taxon>Spermatophyta</taxon>
        <taxon>Magnoliopsida</taxon>
        <taxon>eudicotyledons</taxon>
        <taxon>Gunneridae</taxon>
        <taxon>Pentapetalae</taxon>
        <taxon>Saxifragales</taxon>
        <taxon>Altingiaceae</taxon>
        <taxon>Liquidambar</taxon>
    </lineage>
</organism>
<dbReference type="AlphaFoldDB" id="A0AAP0S6R2"/>
<evidence type="ECO:0000256" key="5">
    <source>
        <dbReference type="ARBA" id="ARBA00023136"/>
    </source>
</evidence>
<dbReference type="GO" id="GO:0016020">
    <property type="term" value="C:membrane"/>
    <property type="evidence" value="ECO:0007669"/>
    <property type="project" value="UniProtKB-SubCell"/>
</dbReference>
<dbReference type="InterPro" id="IPR007749">
    <property type="entry name" value="DUF677"/>
</dbReference>
<dbReference type="EMBL" id="JBBPBK010000001">
    <property type="protein sequence ID" value="KAK9291816.1"/>
    <property type="molecule type" value="Genomic_DNA"/>
</dbReference>
<evidence type="ECO:0000256" key="2">
    <source>
        <dbReference type="ARBA" id="ARBA00009074"/>
    </source>
</evidence>
<keyword evidence="4 6" id="KW-1133">Transmembrane helix</keyword>
<feature type="transmembrane region" description="Helical" evidence="6">
    <location>
        <begin position="251"/>
        <end position="275"/>
    </location>
</feature>
<dbReference type="PANTHER" id="PTHR31113">
    <property type="entry name" value="UPF0496 PROTEIN 3-RELATED"/>
    <property type="match status" value="1"/>
</dbReference>
<name>A0AAP0S6R2_LIQFO</name>
<evidence type="ECO:0000313" key="7">
    <source>
        <dbReference type="EMBL" id="KAK9291816.1"/>
    </source>
</evidence>
<keyword evidence="5 6" id="KW-0472">Membrane</keyword>
<dbReference type="Pfam" id="PF05055">
    <property type="entry name" value="DUF677"/>
    <property type="match status" value="1"/>
</dbReference>